<dbReference type="GO" id="GO:0016747">
    <property type="term" value="F:acyltransferase activity, transferring groups other than amino-acyl groups"/>
    <property type="evidence" value="ECO:0007669"/>
    <property type="project" value="InterPro"/>
</dbReference>
<accession>A0A164JBW6</accession>
<keyword evidence="3" id="KW-1185">Reference proteome</keyword>
<reference evidence="2 3" key="1">
    <citation type="submission" date="2016-04" db="EMBL/GenBank/DDBJ databases">
        <authorList>
            <person name="Evans L.H."/>
            <person name="Alamgir A."/>
            <person name="Owens N."/>
            <person name="Weber N.D."/>
            <person name="Virtaneva K."/>
            <person name="Barbian K."/>
            <person name="Babar A."/>
            <person name="Rosenke K."/>
        </authorList>
    </citation>
    <scope>NUCLEOTIDE SEQUENCE [LARGE SCALE GENOMIC DNA]</scope>
    <source>
        <strain evidence="2 3">IFM 0406</strain>
    </source>
</reference>
<name>A0A164JBW6_9NOCA</name>
<dbReference type="CDD" id="cd04301">
    <property type="entry name" value="NAT_SF"/>
    <property type="match status" value="1"/>
</dbReference>
<dbReference type="Proteomes" id="UP000076512">
    <property type="component" value="Unassembled WGS sequence"/>
</dbReference>
<dbReference type="InterPro" id="IPR052523">
    <property type="entry name" value="Trichothecene_AcTrans"/>
</dbReference>
<evidence type="ECO:0000313" key="3">
    <source>
        <dbReference type="Proteomes" id="UP000076512"/>
    </source>
</evidence>
<evidence type="ECO:0000313" key="2">
    <source>
        <dbReference type="EMBL" id="KZM70252.1"/>
    </source>
</evidence>
<dbReference type="EMBL" id="LWGR01000016">
    <property type="protein sequence ID" value="KZM70252.1"/>
    <property type="molecule type" value="Genomic_DNA"/>
</dbReference>
<dbReference type="PANTHER" id="PTHR42791">
    <property type="entry name" value="GNAT FAMILY ACETYLTRANSFERASE"/>
    <property type="match status" value="1"/>
</dbReference>
<dbReference type="Pfam" id="PF00583">
    <property type="entry name" value="Acetyltransf_1"/>
    <property type="match status" value="1"/>
</dbReference>
<dbReference type="Gene3D" id="3.40.630.30">
    <property type="match status" value="1"/>
</dbReference>
<gene>
    <name evidence="2" type="ORF">AWN90_06830</name>
</gene>
<sequence>MDVTIRPLHRVEIPAAATTVAVAFENDPVVCHLWPNVRQRRWALPRYFRTAIMHHHIHGGGVEIAMTDGGEGIVGVALWDPPGRWDTSTTEFLFSASQLTAAFAHRLPAALRTRRLFDRWHPREPHWYLCNLAVLPRYQRQGIGGALLRSGCSRCDRDQQAAYLVCTRDENIGLYEAAGFATVTPFDVDGTPLWPMWRDPHAIGR</sequence>
<dbReference type="OrthoDB" id="7057833at2"/>
<feature type="domain" description="N-acetyltransferase" evidence="1">
    <location>
        <begin position="60"/>
        <end position="201"/>
    </location>
</feature>
<protein>
    <recommendedName>
        <fullName evidence="1">N-acetyltransferase domain-containing protein</fullName>
    </recommendedName>
</protein>
<dbReference type="PANTHER" id="PTHR42791:SF1">
    <property type="entry name" value="N-ACETYLTRANSFERASE DOMAIN-CONTAINING PROTEIN"/>
    <property type="match status" value="1"/>
</dbReference>
<dbReference type="PROSITE" id="PS51186">
    <property type="entry name" value="GNAT"/>
    <property type="match status" value="1"/>
</dbReference>
<dbReference type="InterPro" id="IPR000182">
    <property type="entry name" value="GNAT_dom"/>
</dbReference>
<organism evidence="2 3">
    <name type="scientific">Nocardia terpenica</name>
    <dbReference type="NCBI Taxonomy" id="455432"/>
    <lineage>
        <taxon>Bacteria</taxon>
        <taxon>Bacillati</taxon>
        <taxon>Actinomycetota</taxon>
        <taxon>Actinomycetes</taxon>
        <taxon>Mycobacteriales</taxon>
        <taxon>Nocardiaceae</taxon>
        <taxon>Nocardia</taxon>
    </lineage>
</organism>
<dbReference type="STRING" id="455432.AWN90_06830"/>
<dbReference type="InterPro" id="IPR016181">
    <property type="entry name" value="Acyl_CoA_acyltransferase"/>
</dbReference>
<comment type="caution">
    <text evidence="2">The sequence shown here is derived from an EMBL/GenBank/DDBJ whole genome shotgun (WGS) entry which is preliminary data.</text>
</comment>
<evidence type="ECO:0000259" key="1">
    <source>
        <dbReference type="PROSITE" id="PS51186"/>
    </source>
</evidence>
<proteinExistence type="predicted"/>
<dbReference type="AlphaFoldDB" id="A0A164JBW6"/>
<dbReference type="SUPFAM" id="SSF55729">
    <property type="entry name" value="Acyl-CoA N-acyltransferases (Nat)"/>
    <property type="match status" value="1"/>
</dbReference>